<evidence type="ECO:0000313" key="3">
    <source>
        <dbReference type="Proteomes" id="UP000314294"/>
    </source>
</evidence>
<comment type="caution">
    <text evidence="2">The sequence shown here is derived from an EMBL/GenBank/DDBJ whole genome shotgun (WGS) entry which is preliminary data.</text>
</comment>
<reference evidence="2 3" key="1">
    <citation type="submission" date="2019-03" db="EMBL/GenBank/DDBJ databases">
        <title>First draft genome of Liparis tanakae, snailfish: a comprehensive survey of snailfish specific genes.</title>
        <authorList>
            <person name="Kim W."/>
            <person name="Song I."/>
            <person name="Jeong J.-H."/>
            <person name="Kim D."/>
            <person name="Kim S."/>
            <person name="Ryu S."/>
            <person name="Song J.Y."/>
            <person name="Lee S.K."/>
        </authorList>
    </citation>
    <scope>NUCLEOTIDE SEQUENCE [LARGE SCALE GENOMIC DNA]</scope>
    <source>
        <tissue evidence="2">Muscle</tissue>
    </source>
</reference>
<organism evidence="2 3">
    <name type="scientific">Liparis tanakae</name>
    <name type="common">Tanaka's snailfish</name>
    <dbReference type="NCBI Taxonomy" id="230148"/>
    <lineage>
        <taxon>Eukaryota</taxon>
        <taxon>Metazoa</taxon>
        <taxon>Chordata</taxon>
        <taxon>Craniata</taxon>
        <taxon>Vertebrata</taxon>
        <taxon>Euteleostomi</taxon>
        <taxon>Actinopterygii</taxon>
        <taxon>Neopterygii</taxon>
        <taxon>Teleostei</taxon>
        <taxon>Neoteleostei</taxon>
        <taxon>Acanthomorphata</taxon>
        <taxon>Eupercaria</taxon>
        <taxon>Perciformes</taxon>
        <taxon>Cottioidei</taxon>
        <taxon>Cottales</taxon>
        <taxon>Liparidae</taxon>
        <taxon>Liparis</taxon>
    </lineage>
</organism>
<feature type="region of interest" description="Disordered" evidence="1">
    <location>
        <begin position="93"/>
        <end position="152"/>
    </location>
</feature>
<dbReference type="AlphaFoldDB" id="A0A4Z2HL71"/>
<evidence type="ECO:0000256" key="1">
    <source>
        <dbReference type="SAM" id="MobiDB-lite"/>
    </source>
</evidence>
<sequence length="152" mass="15875">MLSAATIHSALRPRLYSTRKAVIGDPPLALGIQVTYTELSVAMEMVGRGCFNGVYVGVESPVVGLTLAGAEGEHGRLALARRAASDHQHLVETGGLELRQPQGLLTARDPDPGRLTAPPSSSVRKRSRPSSLCMGWSDGEASSSTAAAVEPS</sequence>
<dbReference type="EMBL" id="SRLO01000216">
    <property type="protein sequence ID" value="TNN66649.1"/>
    <property type="molecule type" value="Genomic_DNA"/>
</dbReference>
<evidence type="ECO:0000313" key="2">
    <source>
        <dbReference type="EMBL" id="TNN66649.1"/>
    </source>
</evidence>
<name>A0A4Z2HL71_9TELE</name>
<accession>A0A4Z2HL71</accession>
<gene>
    <name evidence="2" type="ORF">EYF80_023183</name>
</gene>
<dbReference type="Proteomes" id="UP000314294">
    <property type="component" value="Unassembled WGS sequence"/>
</dbReference>
<keyword evidence="3" id="KW-1185">Reference proteome</keyword>
<proteinExistence type="predicted"/>
<protein>
    <submittedName>
        <fullName evidence="2">Uncharacterized protein</fullName>
    </submittedName>
</protein>